<evidence type="ECO:0000313" key="3">
    <source>
        <dbReference type="EMBL" id="KAK3772714.1"/>
    </source>
</evidence>
<dbReference type="InterPro" id="IPR006578">
    <property type="entry name" value="MADF-dom"/>
</dbReference>
<accession>A0AAE0ZNJ8</accession>
<reference evidence="3" key="1">
    <citation type="journal article" date="2023" name="G3 (Bethesda)">
        <title>A reference genome for the long-term kleptoplast-retaining sea slug Elysia crispata morphotype clarki.</title>
        <authorList>
            <person name="Eastman K.E."/>
            <person name="Pendleton A.L."/>
            <person name="Shaikh M.A."/>
            <person name="Suttiyut T."/>
            <person name="Ogas R."/>
            <person name="Tomko P."/>
            <person name="Gavelis G."/>
            <person name="Widhalm J.R."/>
            <person name="Wisecaver J.H."/>
        </authorList>
    </citation>
    <scope>NUCLEOTIDE SEQUENCE</scope>
    <source>
        <strain evidence="3">ECLA1</strain>
    </source>
</reference>
<dbReference type="Proteomes" id="UP001283361">
    <property type="component" value="Unassembled WGS sequence"/>
</dbReference>
<dbReference type="GO" id="GO:0006357">
    <property type="term" value="P:regulation of transcription by RNA polymerase II"/>
    <property type="evidence" value="ECO:0007669"/>
    <property type="project" value="TreeGrafter"/>
</dbReference>
<dbReference type="PROSITE" id="PS51029">
    <property type="entry name" value="MADF"/>
    <property type="match status" value="1"/>
</dbReference>
<dbReference type="PANTHER" id="PTHR12243:SF69">
    <property type="entry name" value="SI:CH73-59F11.3"/>
    <property type="match status" value="1"/>
</dbReference>
<evidence type="ECO:0000313" key="4">
    <source>
        <dbReference type="Proteomes" id="UP001283361"/>
    </source>
</evidence>
<dbReference type="GO" id="GO:0005634">
    <property type="term" value="C:nucleus"/>
    <property type="evidence" value="ECO:0007669"/>
    <property type="project" value="TreeGrafter"/>
</dbReference>
<feature type="region of interest" description="Disordered" evidence="1">
    <location>
        <begin position="148"/>
        <end position="167"/>
    </location>
</feature>
<feature type="compositionally biased region" description="Basic and acidic residues" evidence="1">
    <location>
        <begin position="152"/>
        <end position="166"/>
    </location>
</feature>
<organism evidence="3 4">
    <name type="scientific">Elysia crispata</name>
    <name type="common">lettuce slug</name>
    <dbReference type="NCBI Taxonomy" id="231223"/>
    <lineage>
        <taxon>Eukaryota</taxon>
        <taxon>Metazoa</taxon>
        <taxon>Spiralia</taxon>
        <taxon>Lophotrochozoa</taxon>
        <taxon>Mollusca</taxon>
        <taxon>Gastropoda</taxon>
        <taxon>Heterobranchia</taxon>
        <taxon>Euthyneura</taxon>
        <taxon>Panpulmonata</taxon>
        <taxon>Sacoglossa</taxon>
        <taxon>Placobranchoidea</taxon>
        <taxon>Plakobranchidae</taxon>
        <taxon>Elysia</taxon>
    </lineage>
</organism>
<protein>
    <recommendedName>
        <fullName evidence="2">MADF domain-containing protein</fullName>
    </recommendedName>
</protein>
<evidence type="ECO:0000256" key="1">
    <source>
        <dbReference type="SAM" id="MobiDB-lite"/>
    </source>
</evidence>
<comment type="caution">
    <text evidence="3">The sequence shown here is derived from an EMBL/GenBank/DDBJ whole genome shotgun (WGS) entry which is preliminary data.</text>
</comment>
<keyword evidence="4" id="KW-1185">Reference proteome</keyword>
<dbReference type="SMART" id="SM00595">
    <property type="entry name" value="MADF"/>
    <property type="match status" value="1"/>
</dbReference>
<sequence length="245" mass="28195">MDTHKTLEFISLIQERPELWQKENKDFMNREVRTKIFCEVADMIGVSEDKCKKKLKCLKDKMRVVVNKLPRAKGGQPDFEAAEQHVRWPFYKSMLFMADEFLGKETSSGTFSHDLQTLKEESLSSMGQESDGASLLSMSLDILDQEPSITDPHQREPPPKKSRTTEDFASLDRINSLKTLLASEKNETTDEWQTFCEAIAFDLRKLEDDFLIMRAKSDIYTIVNNAVLEQLRRSRQSTASTNNNS</sequence>
<dbReference type="AlphaFoldDB" id="A0AAE0ZNJ8"/>
<dbReference type="EMBL" id="JAWDGP010003607">
    <property type="protein sequence ID" value="KAK3772714.1"/>
    <property type="molecule type" value="Genomic_DNA"/>
</dbReference>
<dbReference type="Pfam" id="PF10545">
    <property type="entry name" value="MADF_DNA_bdg"/>
    <property type="match status" value="1"/>
</dbReference>
<feature type="domain" description="MADF" evidence="2">
    <location>
        <begin position="8"/>
        <end position="102"/>
    </location>
</feature>
<evidence type="ECO:0000259" key="2">
    <source>
        <dbReference type="PROSITE" id="PS51029"/>
    </source>
</evidence>
<dbReference type="PANTHER" id="PTHR12243">
    <property type="entry name" value="MADF DOMAIN TRANSCRIPTION FACTOR"/>
    <property type="match status" value="1"/>
</dbReference>
<dbReference type="InterPro" id="IPR039353">
    <property type="entry name" value="TF_Adf1"/>
</dbReference>
<name>A0AAE0ZNJ8_9GAST</name>
<gene>
    <name evidence="3" type="ORF">RRG08_013408</name>
</gene>
<dbReference type="GO" id="GO:0005667">
    <property type="term" value="C:transcription regulator complex"/>
    <property type="evidence" value="ECO:0007669"/>
    <property type="project" value="TreeGrafter"/>
</dbReference>
<proteinExistence type="predicted"/>